<organism evidence="1 2">
    <name type="scientific">Ferrimonas marina</name>
    <dbReference type="NCBI Taxonomy" id="299255"/>
    <lineage>
        <taxon>Bacteria</taxon>
        <taxon>Pseudomonadati</taxon>
        <taxon>Pseudomonadota</taxon>
        <taxon>Gammaproteobacteria</taxon>
        <taxon>Alteromonadales</taxon>
        <taxon>Ferrimonadaceae</taxon>
        <taxon>Ferrimonas</taxon>
    </lineage>
</organism>
<proteinExistence type="predicted"/>
<keyword evidence="2" id="KW-1185">Reference proteome</keyword>
<reference evidence="2" key="1">
    <citation type="submission" date="2016-11" db="EMBL/GenBank/DDBJ databases">
        <authorList>
            <person name="Varghese N."/>
            <person name="Submissions S."/>
        </authorList>
    </citation>
    <scope>NUCLEOTIDE SEQUENCE [LARGE SCALE GENOMIC DNA]</scope>
    <source>
        <strain evidence="2">DSM 16917</strain>
    </source>
</reference>
<gene>
    <name evidence="1" type="ORF">SAMN02745129_2347</name>
</gene>
<dbReference type="AlphaFoldDB" id="A0A1M5U0W4"/>
<name>A0A1M5U0W4_9GAMM</name>
<dbReference type="Proteomes" id="UP000184268">
    <property type="component" value="Unassembled WGS sequence"/>
</dbReference>
<accession>A0A1M5U0W4</accession>
<sequence length="400" mass="44373">MWGCSVKLSKSQLNPVLTRFRYALAAVGVRLRRSSAEQYLARAFGQSTWQGCVFQEGLQLPPLVVMASRIHAQLEHRNLLRPLPEDPDRQQWLLQHVLSEALDVPLVRLSTWFHTIRKGTQYLPRERSFEQWLEDAIAWQWQQGIAILAPSPVTEELLTGMAIAAISPTLAVSSSLGQLSELEGIPGMAAEYLLSKGISAQRRVAEGLKDLEFHTWVTEGWLKEHCGEFLAKGAEVDEVEFLAKIRVRRLAKMTPSVSGDPDAMAGIRRCGVCHDFMVGAKGGTGPVKMICATCSIRSAYRTTSEPVRVIELSWPGLPEGMDRKELNAVISGQVLEFEEGERVVARVATSLHTLAYRRLLNLEFGPGMVKGLEIRLLHLQEGSVRISDVDPEGVSASATW</sequence>
<protein>
    <submittedName>
        <fullName evidence="1">Uncharacterized protein</fullName>
    </submittedName>
</protein>
<evidence type="ECO:0000313" key="1">
    <source>
        <dbReference type="EMBL" id="SHH56293.1"/>
    </source>
</evidence>
<evidence type="ECO:0000313" key="2">
    <source>
        <dbReference type="Proteomes" id="UP000184268"/>
    </source>
</evidence>
<dbReference type="EMBL" id="FQXG01000003">
    <property type="protein sequence ID" value="SHH56293.1"/>
    <property type="molecule type" value="Genomic_DNA"/>
</dbReference>